<keyword evidence="4" id="KW-0378">Hydrolase</keyword>
<name>A0ABV8TQ38_9ACTN</name>
<protein>
    <submittedName>
        <fullName evidence="4">Serine hydrolase domain-containing protein</fullName>
        <ecNumber evidence="4">3.-.-.-</ecNumber>
    </submittedName>
</protein>
<dbReference type="Gene3D" id="3.40.710.10">
    <property type="entry name" value="DD-peptidase/beta-lactamase superfamily"/>
    <property type="match status" value="1"/>
</dbReference>
<feature type="compositionally biased region" description="Basic residues" evidence="1">
    <location>
        <begin position="237"/>
        <end position="249"/>
    </location>
</feature>
<evidence type="ECO:0000313" key="5">
    <source>
        <dbReference type="Proteomes" id="UP001595824"/>
    </source>
</evidence>
<dbReference type="InterPro" id="IPR050491">
    <property type="entry name" value="AmpC-like"/>
</dbReference>
<accession>A0ABV8TQ38</accession>
<keyword evidence="5" id="KW-1185">Reference proteome</keyword>
<dbReference type="PANTHER" id="PTHR46825:SF7">
    <property type="entry name" value="D-ALANYL-D-ALANINE CARBOXYPEPTIDASE"/>
    <property type="match status" value="1"/>
</dbReference>
<evidence type="ECO:0000256" key="2">
    <source>
        <dbReference type="SAM" id="SignalP"/>
    </source>
</evidence>
<evidence type="ECO:0000256" key="1">
    <source>
        <dbReference type="SAM" id="MobiDB-lite"/>
    </source>
</evidence>
<dbReference type="Proteomes" id="UP001595824">
    <property type="component" value="Unassembled WGS sequence"/>
</dbReference>
<feature type="region of interest" description="Disordered" evidence="1">
    <location>
        <begin position="59"/>
        <end position="79"/>
    </location>
</feature>
<dbReference type="SUPFAM" id="SSF56601">
    <property type="entry name" value="beta-lactamase/transpeptidase-like"/>
    <property type="match status" value="1"/>
</dbReference>
<gene>
    <name evidence="4" type="ORF">ACFPC0_33150</name>
</gene>
<feature type="compositionally biased region" description="Basic and acidic residues" evidence="1">
    <location>
        <begin position="322"/>
        <end position="331"/>
    </location>
</feature>
<organism evidence="4 5">
    <name type="scientific">Streptomyces andamanensis</name>
    <dbReference type="NCBI Taxonomy" id="1565035"/>
    <lineage>
        <taxon>Bacteria</taxon>
        <taxon>Bacillati</taxon>
        <taxon>Actinomycetota</taxon>
        <taxon>Actinomycetes</taxon>
        <taxon>Kitasatosporales</taxon>
        <taxon>Streptomycetaceae</taxon>
        <taxon>Streptomyces</taxon>
    </lineage>
</organism>
<dbReference type="InterPro" id="IPR012338">
    <property type="entry name" value="Beta-lactam/transpept-like"/>
</dbReference>
<evidence type="ECO:0000313" key="4">
    <source>
        <dbReference type="EMBL" id="MFC4332531.1"/>
    </source>
</evidence>
<dbReference type="Pfam" id="PF00144">
    <property type="entry name" value="Beta-lactamase"/>
    <property type="match status" value="1"/>
</dbReference>
<proteinExistence type="predicted"/>
<dbReference type="GO" id="GO:0016787">
    <property type="term" value="F:hydrolase activity"/>
    <property type="evidence" value="ECO:0007669"/>
    <property type="project" value="UniProtKB-KW"/>
</dbReference>
<dbReference type="InterPro" id="IPR001466">
    <property type="entry name" value="Beta-lactam-related"/>
</dbReference>
<feature type="domain" description="Beta-lactamase-related" evidence="3">
    <location>
        <begin position="62"/>
        <end position="254"/>
    </location>
</feature>
<evidence type="ECO:0000259" key="3">
    <source>
        <dbReference type="Pfam" id="PF00144"/>
    </source>
</evidence>
<dbReference type="PANTHER" id="PTHR46825">
    <property type="entry name" value="D-ALANYL-D-ALANINE-CARBOXYPEPTIDASE/ENDOPEPTIDASE AMPH"/>
    <property type="match status" value="1"/>
</dbReference>
<keyword evidence="2" id="KW-0732">Signal</keyword>
<comment type="caution">
    <text evidence="4">The sequence shown here is derived from an EMBL/GenBank/DDBJ whole genome shotgun (WGS) entry which is preliminary data.</text>
</comment>
<feature type="compositionally biased region" description="Polar residues" evidence="1">
    <location>
        <begin position="66"/>
        <end position="75"/>
    </location>
</feature>
<reference evidence="5" key="1">
    <citation type="journal article" date="2019" name="Int. J. Syst. Evol. Microbiol.">
        <title>The Global Catalogue of Microorganisms (GCM) 10K type strain sequencing project: providing services to taxonomists for standard genome sequencing and annotation.</title>
        <authorList>
            <consortium name="The Broad Institute Genomics Platform"/>
            <consortium name="The Broad Institute Genome Sequencing Center for Infectious Disease"/>
            <person name="Wu L."/>
            <person name="Ma J."/>
        </authorList>
    </citation>
    <scope>NUCLEOTIDE SEQUENCE [LARGE SCALE GENOMIC DNA]</scope>
    <source>
        <strain evidence="5">PCU 347</strain>
    </source>
</reference>
<dbReference type="EC" id="3.-.-.-" evidence="4"/>
<dbReference type="EMBL" id="JBHSDP010000029">
    <property type="protein sequence ID" value="MFC4332531.1"/>
    <property type="molecule type" value="Genomic_DNA"/>
</dbReference>
<feature type="chain" id="PRO_5047342456" evidence="2">
    <location>
        <begin position="21"/>
        <end position="365"/>
    </location>
</feature>
<feature type="region of interest" description="Disordered" evidence="1">
    <location>
        <begin position="233"/>
        <end position="279"/>
    </location>
</feature>
<sequence>MPSTLRKHLAVTLGAATLLAAEVGTDVAQTAGPASVKQLRQDTKAIHALGISGVQARRIGPDDRQSVATSGTADLNTGRPVPSDGYFRMASTSKTLVATVVLQLDAADRLSLDDTVDHWLPGVVQGNGNDGNRITIRQLLQHTSGIRDDLPGYTTPEEYYQQRHSVYGPEQLVARAMAHTPDFPPGEGWEYSNTGYVLLSMIIQKATAQAVHQEIEDRILHPLGLHQTRWMGTSRAPRTHSRGRRRPRPRATPGCVRTPRPGRPLRSNPGGQRPFRLREGERRLGGECVILGKPAVAIRVGSANPSARTYGSRSMRARPRTPHRETRDGKRSALGCGAGPECHVRGVVEASAADLVAGDQDIAHR</sequence>
<feature type="region of interest" description="Disordered" evidence="1">
    <location>
        <begin position="304"/>
        <end position="336"/>
    </location>
</feature>
<dbReference type="RefSeq" id="WP_381743992.1">
    <property type="nucleotide sequence ID" value="NZ_JBHSDP010000029.1"/>
</dbReference>
<feature type="signal peptide" evidence="2">
    <location>
        <begin position="1"/>
        <end position="20"/>
    </location>
</feature>